<organism evidence="2 3">
    <name type="scientific">Caloranaerobacter azorensis DSM 13643</name>
    <dbReference type="NCBI Taxonomy" id="1121264"/>
    <lineage>
        <taxon>Bacteria</taxon>
        <taxon>Bacillati</taxon>
        <taxon>Bacillota</taxon>
        <taxon>Tissierellia</taxon>
        <taxon>Tissierellales</taxon>
        <taxon>Thermohalobacteraceae</taxon>
        <taxon>Caloranaerobacter</taxon>
    </lineage>
</organism>
<accession>A0A1M5WH61</accession>
<proteinExistence type="predicted"/>
<feature type="transmembrane region" description="Helical" evidence="1">
    <location>
        <begin position="32"/>
        <end position="50"/>
    </location>
</feature>
<evidence type="ECO:0000313" key="3">
    <source>
        <dbReference type="Proteomes" id="UP000183967"/>
    </source>
</evidence>
<keyword evidence="3" id="KW-1185">Reference proteome</keyword>
<keyword evidence="1" id="KW-1133">Transmembrane helix</keyword>
<evidence type="ECO:0000313" key="2">
    <source>
        <dbReference type="EMBL" id="SHH86889.1"/>
    </source>
</evidence>
<feature type="non-terminal residue" evidence="2">
    <location>
        <position position="1"/>
    </location>
</feature>
<name>A0A1M5WH61_9FIRM</name>
<protein>
    <recommendedName>
        <fullName evidence="4">Transposase DDE domain-containing protein</fullName>
    </recommendedName>
</protein>
<gene>
    <name evidence="2" type="ORF">SAMN02745135_02476</name>
</gene>
<reference evidence="3" key="1">
    <citation type="submission" date="2016-11" db="EMBL/GenBank/DDBJ databases">
        <authorList>
            <person name="Varghese N."/>
            <person name="Submissions S."/>
        </authorList>
    </citation>
    <scope>NUCLEOTIDE SEQUENCE [LARGE SCALE GENOMIC DNA]</scope>
    <source>
        <strain evidence="3">DSM 13643</strain>
    </source>
</reference>
<dbReference type="RefSeq" id="WP_278294469.1">
    <property type="nucleotide sequence ID" value="NZ_FQXO01000110.1"/>
</dbReference>
<evidence type="ECO:0008006" key="4">
    <source>
        <dbReference type="Google" id="ProtNLM"/>
    </source>
</evidence>
<keyword evidence="1" id="KW-0812">Transmembrane</keyword>
<dbReference type="AlphaFoldDB" id="A0A1M5WH61"/>
<sequence length="108" mass="13049">IRWNIEVIFYQQKFFWSFGKYMVRNKEAIERFINLIAISFTFVSVLPFISNRFSDYKFESPQVIKRMISERVIKELIFDSFVSSLENRKIYSVVSKCVKNFIYNDFVA</sequence>
<evidence type="ECO:0000256" key="1">
    <source>
        <dbReference type="SAM" id="Phobius"/>
    </source>
</evidence>
<dbReference type="EMBL" id="FQXO01000110">
    <property type="protein sequence ID" value="SHH86889.1"/>
    <property type="molecule type" value="Genomic_DNA"/>
</dbReference>
<dbReference type="Proteomes" id="UP000183967">
    <property type="component" value="Unassembled WGS sequence"/>
</dbReference>
<keyword evidence="1" id="KW-0472">Membrane</keyword>